<comment type="caution">
    <text evidence="1">The sequence shown here is derived from an EMBL/GenBank/DDBJ whole genome shotgun (WGS) entry which is preliminary data.</text>
</comment>
<sequence length="128" mass="14135">MLEKKPSSDELKSSSFVMKCNPRSFVINLQTLVHQVLHKIGKVARFSSSGIMTGVSFSVTSPAYPPHSGSQLSVSYRSSRLFHLRLSSNSDVSSSFSSRCFTLSLPPSLILLYIVNDFYSFPSPTSSY</sequence>
<organism evidence="1 2">
    <name type="scientific">Xenotaenia resolanae</name>
    <dbReference type="NCBI Taxonomy" id="208358"/>
    <lineage>
        <taxon>Eukaryota</taxon>
        <taxon>Metazoa</taxon>
        <taxon>Chordata</taxon>
        <taxon>Craniata</taxon>
        <taxon>Vertebrata</taxon>
        <taxon>Euteleostomi</taxon>
        <taxon>Actinopterygii</taxon>
        <taxon>Neopterygii</taxon>
        <taxon>Teleostei</taxon>
        <taxon>Neoteleostei</taxon>
        <taxon>Acanthomorphata</taxon>
        <taxon>Ovalentaria</taxon>
        <taxon>Atherinomorphae</taxon>
        <taxon>Cyprinodontiformes</taxon>
        <taxon>Goodeidae</taxon>
        <taxon>Xenotaenia</taxon>
    </lineage>
</organism>
<proteinExistence type="predicted"/>
<keyword evidence="2" id="KW-1185">Reference proteome</keyword>
<accession>A0ABV0WPN5</accession>
<evidence type="ECO:0000313" key="1">
    <source>
        <dbReference type="EMBL" id="MEQ2271366.1"/>
    </source>
</evidence>
<dbReference type="Proteomes" id="UP001444071">
    <property type="component" value="Unassembled WGS sequence"/>
</dbReference>
<protein>
    <submittedName>
        <fullName evidence="1">Uncharacterized protein</fullName>
    </submittedName>
</protein>
<gene>
    <name evidence="1" type="ORF">XENORESO_003131</name>
</gene>
<evidence type="ECO:0000313" key="2">
    <source>
        <dbReference type="Proteomes" id="UP001444071"/>
    </source>
</evidence>
<name>A0ABV0WPN5_9TELE</name>
<dbReference type="EMBL" id="JAHRIM010061590">
    <property type="protein sequence ID" value="MEQ2271366.1"/>
    <property type="molecule type" value="Genomic_DNA"/>
</dbReference>
<reference evidence="1 2" key="1">
    <citation type="submission" date="2021-06" db="EMBL/GenBank/DDBJ databases">
        <authorList>
            <person name="Palmer J.M."/>
        </authorList>
    </citation>
    <scope>NUCLEOTIDE SEQUENCE [LARGE SCALE GENOMIC DNA]</scope>
    <source>
        <strain evidence="1 2">XR_2019</strain>
        <tissue evidence="1">Muscle</tissue>
    </source>
</reference>